<dbReference type="GO" id="GO:0005737">
    <property type="term" value="C:cytoplasm"/>
    <property type="evidence" value="ECO:0007669"/>
    <property type="project" value="UniProtKB-ARBA"/>
</dbReference>
<feature type="transmembrane region" description="Helical" evidence="8">
    <location>
        <begin position="103"/>
        <end position="124"/>
    </location>
</feature>
<keyword evidence="6 8" id="KW-0472">Membrane</keyword>
<comment type="caution">
    <text evidence="9">The sequence shown here is derived from an EMBL/GenBank/DDBJ whole genome shotgun (WGS) entry which is preliminary data.</text>
</comment>
<dbReference type="STRING" id="74557.A0A1V9ZZ22"/>
<keyword evidence="10" id="KW-1185">Reference proteome</keyword>
<dbReference type="PANTHER" id="PTHR23137:SF6">
    <property type="entry name" value="VESICLE TRANSPORT PROTEIN"/>
    <property type="match status" value="1"/>
</dbReference>
<gene>
    <name evidence="9" type="ORF">THRCLA_04423</name>
</gene>
<feature type="transmembrane region" description="Helical" evidence="8">
    <location>
        <begin position="40"/>
        <end position="61"/>
    </location>
</feature>
<comment type="subcellular location">
    <subcellularLocation>
        <location evidence="1 8">Membrane</location>
        <topology evidence="1 8">Multi-pass membrane protein</topology>
    </subcellularLocation>
</comment>
<dbReference type="GO" id="GO:0012505">
    <property type="term" value="C:endomembrane system"/>
    <property type="evidence" value="ECO:0007669"/>
    <property type="project" value="UniProtKB-ARBA"/>
</dbReference>
<dbReference type="InterPro" id="IPR011691">
    <property type="entry name" value="Vesicle_transpt_SFT2"/>
</dbReference>
<protein>
    <recommendedName>
        <fullName evidence="8">Vesicle transport protein</fullName>
    </recommendedName>
</protein>
<dbReference type="AlphaFoldDB" id="A0A1V9ZZ22"/>
<evidence type="ECO:0000256" key="2">
    <source>
        <dbReference type="ARBA" id="ARBA00022448"/>
    </source>
</evidence>
<comment type="function">
    <text evidence="8">May be involved in fusion of retrograde transport vesicles derived from an endocytic compartment with the Golgi complex.</text>
</comment>
<evidence type="ECO:0000256" key="5">
    <source>
        <dbReference type="ARBA" id="ARBA00022989"/>
    </source>
</evidence>
<evidence type="ECO:0000256" key="4">
    <source>
        <dbReference type="ARBA" id="ARBA00022927"/>
    </source>
</evidence>
<dbReference type="OrthoDB" id="73614at2759"/>
<keyword evidence="3 8" id="KW-0812">Transmembrane</keyword>
<reference evidence="9 10" key="1">
    <citation type="journal article" date="2014" name="Genome Biol. Evol.">
        <title>The secreted proteins of Achlya hypogyna and Thraustotheca clavata identify the ancestral oomycete secretome and reveal gene acquisitions by horizontal gene transfer.</title>
        <authorList>
            <person name="Misner I."/>
            <person name="Blouin N."/>
            <person name="Leonard G."/>
            <person name="Richards T.A."/>
            <person name="Lane C.E."/>
        </authorList>
    </citation>
    <scope>NUCLEOTIDE SEQUENCE [LARGE SCALE GENOMIC DNA]</scope>
    <source>
        <strain evidence="9 10">ATCC 34112</strain>
    </source>
</reference>
<dbReference type="GO" id="GO:0016020">
    <property type="term" value="C:membrane"/>
    <property type="evidence" value="ECO:0007669"/>
    <property type="project" value="UniProtKB-SubCell"/>
</dbReference>
<evidence type="ECO:0000256" key="8">
    <source>
        <dbReference type="RuleBase" id="RU363111"/>
    </source>
</evidence>
<keyword evidence="4 8" id="KW-0653">Protein transport</keyword>
<dbReference type="InterPro" id="IPR007305">
    <property type="entry name" value="Vesicle_transpt_Got1/SFT2"/>
</dbReference>
<feature type="transmembrane region" description="Helical" evidence="8">
    <location>
        <begin position="67"/>
        <end position="91"/>
    </location>
</feature>
<dbReference type="Proteomes" id="UP000243217">
    <property type="component" value="Unassembled WGS sequence"/>
</dbReference>
<evidence type="ECO:0000313" key="9">
    <source>
        <dbReference type="EMBL" id="OQS03282.1"/>
    </source>
</evidence>
<dbReference type="EMBL" id="JNBS01000943">
    <property type="protein sequence ID" value="OQS03282.1"/>
    <property type="molecule type" value="Genomic_DNA"/>
</dbReference>
<dbReference type="Pfam" id="PF04178">
    <property type="entry name" value="Got1"/>
    <property type="match status" value="1"/>
</dbReference>
<keyword evidence="2 8" id="KW-0813">Transport</keyword>
<keyword evidence="5 8" id="KW-1133">Transmembrane helix</keyword>
<accession>A0A1V9ZZ22</accession>
<comment type="similarity">
    <text evidence="7 8">Belongs to the SFT2 family.</text>
</comment>
<evidence type="ECO:0000256" key="7">
    <source>
        <dbReference type="ARBA" id="ARBA00025800"/>
    </source>
</evidence>
<dbReference type="PANTHER" id="PTHR23137">
    <property type="entry name" value="VESICLE TRANSPORT PROTEIN-RELATED"/>
    <property type="match status" value="1"/>
</dbReference>
<feature type="transmembrane region" description="Helical" evidence="8">
    <location>
        <begin position="130"/>
        <end position="149"/>
    </location>
</feature>
<proteinExistence type="inferred from homology"/>
<evidence type="ECO:0000256" key="3">
    <source>
        <dbReference type="ARBA" id="ARBA00022692"/>
    </source>
</evidence>
<evidence type="ECO:0000256" key="1">
    <source>
        <dbReference type="ARBA" id="ARBA00004141"/>
    </source>
</evidence>
<dbReference type="GO" id="GO:0015031">
    <property type="term" value="P:protein transport"/>
    <property type="evidence" value="ECO:0007669"/>
    <property type="project" value="UniProtKB-KW"/>
</dbReference>
<evidence type="ECO:0000256" key="6">
    <source>
        <dbReference type="ARBA" id="ARBA00023136"/>
    </source>
</evidence>
<dbReference type="GO" id="GO:0016192">
    <property type="term" value="P:vesicle-mediated transport"/>
    <property type="evidence" value="ECO:0007669"/>
    <property type="project" value="InterPro"/>
</dbReference>
<name>A0A1V9ZZ22_9STRA</name>
<sequence>MVNFFVSRTPRPAVLPTTWLDDADESVKLECPSMSYENRLYAFAACLAVGAACSLFSLFFAITLNTIAFGIMYSFGSICGIFSTMFLVGPARQCQLMFHKHRWIATIIYLVLIGLTLLIGFANLRKGPKAILIIFCVVLQFLAAIWYSLSYIPYARKVVSKALGPMFDCLF</sequence>
<evidence type="ECO:0000313" key="10">
    <source>
        <dbReference type="Proteomes" id="UP000243217"/>
    </source>
</evidence>
<organism evidence="9 10">
    <name type="scientific">Thraustotheca clavata</name>
    <dbReference type="NCBI Taxonomy" id="74557"/>
    <lineage>
        <taxon>Eukaryota</taxon>
        <taxon>Sar</taxon>
        <taxon>Stramenopiles</taxon>
        <taxon>Oomycota</taxon>
        <taxon>Saprolegniomycetes</taxon>
        <taxon>Saprolegniales</taxon>
        <taxon>Achlyaceae</taxon>
        <taxon>Thraustotheca</taxon>
    </lineage>
</organism>